<dbReference type="EMBL" id="QLYR01000001">
    <property type="protein sequence ID" value="RAQ30411.1"/>
    <property type="molecule type" value="Genomic_DNA"/>
</dbReference>
<dbReference type="InterPro" id="IPR043129">
    <property type="entry name" value="ATPase_NBD"/>
</dbReference>
<dbReference type="InterPro" id="IPR018485">
    <property type="entry name" value="FGGY_C"/>
</dbReference>
<keyword evidence="6" id="KW-0684">Rhamnose metabolism</keyword>
<comment type="similarity">
    <text evidence="1">Belongs to the FGGY kinase family.</text>
</comment>
<gene>
    <name evidence="9" type="ORF">DPQ25_02595</name>
</gene>
<dbReference type="Pfam" id="PF02782">
    <property type="entry name" value="FGGY_C"/>
    <property type="match status" value="1"/>
</dbReference>
<dbReference type="PANTHER" id="PTHR43095">
    <property type="entry name" value="SUGAR KINASE"/>
    <property type="match status" value="1"/>
</dbReference>
<dbReference type="GO" id="GO:0019301">
    <property type="term" value="P:rhamnose catabolic process"/>
    <property type="evidence" value="ECO:0007669"/>
    <property type="project" value="InterPro"/>
</dbReference>
<evidence type="ECO:0000256" key="6">
    <source>
        <dbReference type="ARBA" id="ARBA00023308"/>
    </source>
</evidence>
<dbReference type="Proteomes" id="UP000249377">
    <property type="component" value="Unassembled WGS sequence"/>
</dbReference>
<keyword evidence="2" id="KW-0808">Transferase</keyword>
<reference evidence="9 10" key="1">
    <citation type="submission" date="2018-06" db="EMBL/GenBank/DDBJ databases">
        <title>Noncontiguous genome sequence of Ruminococcaceae bacterium ASD2818.</title>
        <authorList>
            <person name="Chaplin A.V."/>
            <person name="Sokolova S.R."/>
            <person name="Kochetkova T.O."/>
            <person name="Goltsov A.Y."/>
            <person name="Trofimov D.Y."/>
            <person name="Efimov B.A."/>
        </authorList>
    </citation>
    <scope>NUCLEOTIDE SEQUENCE [LARGE SCALE GENOMIC DNA]</scope>
    <source>
        <strain evidence="9 10">ASD2818</strain>
    </source>
</reference>
<keyword evidence="10" id="KW-1185">Reference proteome</keyword>
<dbReference type="InterPro" id="IPR018484">
    <property type="entry name" value="FGGY_N"/>
</dbReference>
<dbReference type="Pfam" id="PF00370">
    <property type="entry name" value="FGGY_N"/>
    <property type="match status" value="1"/>
</dbReference>
<protein>
    <submittedName>
        <fullName evidence="9">Rhamnulokinase</fullName>
    </submittedName>
</protein>
<evidence type="ECO:0000259" key="7">
    <source>
        <dbReference type="Pfam" id="PF00370"/>
    </source>
</evidence>
<dbReference type="SUPFAM" id="SSF53067">
    <property type="entry name" value="Actin-like ATPase domain"/>
    <property type="match status" value="2"/>
</dbReference>
<dbReference type="PIRSF" id="PIRSF000538">
    <property type="entry name" value="GlpK"/>
    <property type="match status" value="1"/>
</dbReference>
<dbReference type="InterPro" id="IPR013449">
    <property type="entry name" value="Rhamnulokinase"/>
</dbReference>
<evidence type="ECO:0000256" key="4">
    <source>
        <dbReference type="ARBA" id="ARBA00022777"/>
    </source>
</evidence>
<feature type="domain" description="Carbohydrate kinase FGGY C-terminal" evidence="8">
    <location>
        <begin position="256"/>
        <end position="444"/>
    </location>
</feature>
<evidence type="ECO:0000256" key="1">
    <source>
        <dbReference type="ARBA" id="ARBA00009156"/>
    </source>
</evidence>
<accession>A0A328UH61</accession>
<dbReference type="AlphaFoldDB" id="A0A328UH61"/>
<keyword evidence="5" id="KW-0067">ATP-binding</keyword>
<dbReference type="InterPro" id="IPR000577">
    <property type="entry name" value="Carb_kinase_FGGY"/>
</dbReference>
<dbReference type="Gene3D" id="3.30.420.40">
    <property type="match status" value="2"/>
</dbReference>
<dbReference type="InterPro" id="IPR050406">
    <property type="entry name" value="FGGY_Carb_Kinase"/>
</dbReference>
<organism evidence="9 10">
    <name type="scientific">Hydrogeniiclostridium mannosilyticum</name>
    <dbReference type="NCBI Taxonomy" id="2764322"/>
    <lineage>
        <taxon>Bacteria</taxon>
        <taxon>Bacillati</taxon>
        <taxon>Bacillota</taxon>
        <taxon>Clostridia</taxon>
        <taxon>Eubacteriales</taxon>
        <taxon>Acutalibacteraceae</taxon>
        <taxon>Hydrogeniiclostridium</taxon>
    </lineage>
</organism>
<feature type="domain" description="Carbohydrate kinase FGGY N-terminal" evidence="7">
    <location>
        <begin position="5"/>
        <end position="244"/>
    </location>
</feature>
<evidence type="ECO:0000313" key="9">
    <source>
        <dbReference type="EMBL" id="RAQ30411.1"/>
    </source>
</evidence>
<evidence type="ECO:0000313" key="10">
    <source>
        <dbReference type="Proteomes" id="UP000249377"/>
    </source>
</evidence>
<dbReference type="GO" id="GO:0005524">
    <property type="term" value="F:ATP binding"/>
    <property type="evidence" value="ECO:0007669"/>
    <property type="project" value="UniProtKB-KW"/>
</dbReference>
<comment type="caution">
    <text evidence="9">The sequence shown here is derived from an EMBL/GenBank/DDBJ whole genome shotgun (WGS) entry which is preliminary data.</text>
</comment>
<dbReference type="PANTHER" id="PTHR43095:SF2">
    <property type="entry name" value="GLUCONOKINASE"/>
    <property type="match status" value="1"/>
</dbReference>
<evidence type="ECO:0000256" key="5">
    <source>
        <dbReference type="ARBA" id="ARBA00022840"/>
    </source>
</evidence>
<name>A0A328UH61_9FIRM</name>
<proteinExistence type="inferred from homology"/>
<evidence type="ECO:0000259" key="8">
    <source>
        <dbReference type="Pfam" id="PF02782"/>
    </source>
</evidence>
<sequence length="489" mass="54599">MSKKVLVFDFGASSGRAMLADFDGSRIELTEVHRFDNNPVMVCGTFYWDVLGLFHEIKQGITKAKALGDFSTIGIDTWGVDFGLLDKKGNLLQNPIHYRDTRTAGMIEKAAKVVGKAELYKASGIQLLELNTIYQLMALVEQDPELLERADCALLMPDLFCYFLTGKKTSEYSMASTTQMLNPYTHQWDKPMLKKLGLPENLFPEVEPAGKVLGKVSPEIQAELGLGDVDVISVAEHDTASAVVATPATEDDFIFISCGTWSLFGTELQEPVISEKSQAYNITNEGGYQYTTRFLKNIIGLWLIQETRRQYRREGKEYSYNDLEKYAVASKPFQYFIDPDAQDFVAPGNIPERIRAYCRATGQGEPQTVGEIMRCIYESIAMKYRYVFDEIKDCTGRDYHYIHMLGGGTKDGLLCRMTAASTGVKIVAGPIEATAMGNAAVQLMTTGEIADLKAARAIIRNSFDTIEYTPENHEDWEAAYGKFKKVIEG</sequence>
<evidence type="ECO:0000256" key="3">
    <source>
        <dbReference type="ARBA" id="ARBA00022741"/>
    </source>
</evidence>
<keyword evidence="4 9" id="KW-0418">Kinase</keyword>
<dbReference type="GO" id="GO:0008993">
    <property type="term" value="F:rhamnulokinase activity"/>
    <property type="evidence" value="ECO:0007669"/>
    <property type="project" value="InterPro"/>
</dbReference>
<dbReference type="RefSeq" id="WP_112331608.1">
    <property type="nucleotide sequence ID" value="NZ_JADPHD010000001.1"/>
</dbReference>
<keyword evidence="3" id="KW-0547">Nucleotide-binding</keyword>
<evidence type="ECO:0000256" key="2">
    <source>
        <dbReference type="ARBA" id="ARBA00022679"/>
    </source>
</evidence>
<dbReference type="CDD" id="cd07771">
    <property type="entry name" value="ASKHA_NBD_FGGY_RhaB-like"/>
    <property type="match status" value="1"/>
</dbReference>